<dbReference type="Pfam" id="PF10021">
    <property type="entry name" value="PARG_cat_microb"/>
    <property type="match status" value="1"/>
</dbReference>
<protein>
    <recommendedName>
        <fullName evidence="2">Microbial-type PARG catalytic domain-containing protein</fullName>
    </recommendedName>
</protein>
<keyword evidence="4" id="KW-1185">Reference proteome</keyword>
<dbReference type="InterPro" id="IPR043472">
    <property type="entry name" value="Macro_dom-like"/>
</dbReference>
<dbReference type="InterPro" id="IPR012664">
    <property type="entry name" value="CHP02452"/>
</dbReference>
<dbReference type="EMBL" id="JAPFFF010000030">
    <property type="protein sequence ID" value="KAK8845854.1"/>
    <property type="molecule type" value="Genomic_DNA"/>
</dbReference>
<gene>
    <name evidence="3" type="ORF">M9Y10_020779</name>
</gene>
<feature type="region of interest" description="Disordered" evidence="1">
    <location>
        <begin position="411"/>
        <end position="456"/>
    </location>
</feature>
<reference evidence="3 4" key="1">
    <citation type="submission" date="2024-04" db="EMBL/GenBank/DDBJ databases">
        <title>Tritrichomonas musculus Genome.</title>
        <authorList>
            <person name="Alves-Ferreira E."/>
            <person name="Grigg M."/>
            <person name="Lorenzi H."/>
            <person name="Galac M."/>
        </authorList>
    </citation>
    <scope>NUCLEOTIDE SEQUENCE [LARGE SCALE GENOMIC DNA]</scope>
    <source>
        <strain evidence="3 4">EAF2021</strain>
    </source>
</reference>
<feature type="compositionally biased region" description="Basic and acidic residues" evidence="1">
    <location>
        <begin position="36"/>
        <end position="60"/>
    </location>
</feature>
<dbReference type="Proteomes" id="UP001470230">
    <property type="component" value="Unassembled WGS sequence"/>
</dbReference>
<dbReference type="InterPro" id="IPR019261">
    <property type="entry name" value="PARG_cat_microbial"/>
</dbReference>
<feature type="region of interest" description="Disordered" evidence="1">
    <location>
        <begin position="1"/>
        <end position="60"/>
    </location>
</feature>
<feature type="compositionally biased region" description="Basic residues" evidence="1">
    <location>
        <begin position="16"/>
        <end position="35"/>
    </location>
</feature>
<comment type="caution">
    <text evidence="3">The sequence shown here is derived from an EMBL/GenBank/DDBJ whole genome shotgun (WGS) entry which is preliminary data.</text>
</comment>
<feature type="compositionally biased region" description="Polar residues" evidence="1">
    <location>
        <begin position="1"/>
        <end position="15"/>
    </location>
</feature>
<accession>A0ABR2HEJ4</accession>
<sequence length="456" mass="52110">MDYRRPNSQSSTNKPRGNRGGRRGGHHRGNHHSRYQKKERSSSAEHHQTKLELTPEQKEMKRQCNIMSEIINPKERSIRFKYKSDNDKTVDLTQEMAFCINGTRYGKYFLDPGLKKSKEQCNIIVTKDTALKTARSLHSKGMDDICIMCFASPDKPGGNYDRGQINQETCLLSQTLLFGSIRSRVAEPFYNQNSKKDSHFHKPTRRSTPKGSDNDKDSSDDSSQSSKNGKQSQGHRGHRRFGNPLFNDNGLIYSPKVPVIADGEVNAQQLPNSTSFKEKRNETNFVLFDKKDVFFVDIISVSAVNKSKILNSSKRTDKDKLERKIDELMETKIRNTVFNAASARSSYLILGAFGCGKFLGNDPSDVSKIFRKVLIKDKYANYFSKIYFCIGCTGPIYDAFFREFEEYTINEDDDDNSNNNESDDGNKKSDYFIDQPSYSDNYSDNDRNDSDNDYDS</sequence>
<dbReference type="PANTHER" id="PTHR35596:SF1">
    <property type="entry name" value="MICROBIAL-TYPE PARG CATALYTIC DOMAIN-CONTAINING PROTEIN"/>
    <property type="match status" value="1"/>
</dbReference>
<feature type="compositionally biased region" description="Basic residues" evidence="1">
    <location>
        <begin position="198"/>
        <end position="208"/>
    </location>
</feature>
<feature type="domain" description="Microbial-type PARG catalytic" evidence="2">
    <location>
        <begin position="80"/>
        <end position="200"/>
    </location>
</feature>
<evidence type="ECO:0000313" key="3">
    <source>
        <dbReference type="EMBL" id="KAK8845854.1"/>
    </source>
</evidence>
<feature type="region of interest" description="Disordered" evidence="1">
    <location>
        <begin position="189"/>
        <end position="242"/>
    </location>
</feature>
<proteinExistence type="predicted"/>
<evidence type="ECO:0000313" key="4">
    <source>
        <dbReference type="Proteomes" id="UP001470230"/>
    </source>
</evidence>
<dbReference type="NCBIfam" id="TIGR02452">
    <property type="entry name" value="TIGR02452 family protein"/>
    <property type="match status" value="1"/>
</dbReference>
<feature type="compositionally biased region" description="Low complexity" evidence="1">
    <location>
        <begin position="221"/>
        <end position="232"/>
    </location>
</feature>
<evidence type="ECO:0000259" key="2">
    <source>
        <dbReference type="Pfam" id="PF10021"/>
    </source>
</evidence>
<dbReference type="PANTHER" id="PTHR35596">
    <property type="entry name" value="DUF2263 DOMAIN-CONTAINING PROTEIN"/>
    <property type="match status" value="1"/>
</dbReference>
<dbReference type="Gene3D" id="3.40.220.10">
    <property type="entry name" value="Leucine Aminopeptidase, subunit E, domain 1"/>
    <property type="match status" value="1"/>
</dbReference>
<organism evidence="3 4">
    <name type="scientific">Tritrichomonas musculus</name>
    <dbReference type="NCBI Taxonomy" id="1915356"/>
    <lineage>
        <taxon>Eukaryota</taxon>
        <taxon>Metamonada</taxon>
        <taxon>Parabasalia</taxon>
        <taxon>Tritrichomonadida</taxon>
        <taxon>Tritrichomonadidae</taxon>
        <taxon>Tritrichomonas</taxon>
    </lineage>
</organism>
<name>A0ABR2HEJ4_9EUKA</name>
<evidence type="ECO:0000256" key="1">
    <source>
        <dbReference type="SAM" id="MobiDB-lite"/>
    </source>
</evidence>